<dbReference type="Proteomes" id="UP000184164">
    <property type="component" value="Unassembled WGS sequence"/>
</dbReference>
<protein>
    <recommendedName>
        <fullName evidence="4">Cell division protein ZapB</fullName>
    </recommendedName>
</protein>
<evidence type="ECO:0008006" key="4">
    <source>
        <dbReference type="Google" id="ProtNLM"/>
    </source>
</evidence>
<gene>
    <name evidence="2" type="ORF">SAMN05444274_1038</name>
</gene>
<organism evidence="2 3">
    <name type="scientific">Mariniphaga anaerophila</name>
    <dbReference type="NCBI Taxonomy" id="1484053"/>
    <lineage>
        <taxon>Bacteria</taxon>
        <taxon>Pseudomonadati</taxon>
        <taxon>Bacteroidota</taxon>
        <taxon>Bacteroidia</taxon>
        <taxon>Marinilabiliales</taxon>
        <taxon>Prolixibacteraceae</taxon>
        <taxon>Mariniphaga</taxon>
    </lineage>
</organism>
<evidence type="ECO:0000256" key="1">
    <source>
        <dbReference type="SAM" id="Coils"/>
    </source>
</evidence>
<keyword evidence="3" id="KW-1185">Reference proteome</keyword>
<dbReference type="EMBL" id="FQUM01000003">
    <property type="protein sequence ID" value="SHE93027.1"/>
    <property type="molecule type" value="Genomic_DNA"/>
</dbReference>
<dbReference type="STRING" id="1484053.SAMN05444274_1038"/>
<feature type="coiled-coil region" evidence="1">
    <location>
        <begin position="9"/>
        <end position="64"/>
    </location>
</feature>
<dbReference type="RefSeq" id="WP_072999943.1">
    <property type="nucleotide sequence ID" value="NZ_FQUM01000003.1"/>
</dbReference>
<proteinExistence type="predicted"/>
<evidence type="ECO:0000313" key="3">
    <source>
        <dbReference type="Proteomes" id="UP000184164"/>
    </source>
</evidence>
<keyword evidence="1" id="KW-0175">Coiled coil</keyword>
<reference evidence="2 3" key="1">
    <citation type="submission" date="2016-11" db="EMBL/GenBank/DDBJ databases">
        <authorList>
            <person name="Jaros S."/>
            <person name="Januszkiewicz K."/>
            <person name="Wedrychowicz H."/>
        </authorList>
    </citation>
    <scope>NUCLEOTIDE SEQUENCE [LARGE SCALE GENOMIC DNA]</scope>
    <source>
        <strain evidence="2 3">DSM 26910</strain>
    </source>
</reference>
<evidence type="ECO:0000313" key="2">
    <source>
        <dbReference type="EMBL" id="SHE93027.1"/>
    </source>
</evidence>
<dbReference type="AlphaFoldDB" id="A0A1M4XH67"/>
<dbReference type="Gene3D" id="1.20.5.340">
    <property type="match status" value="1"/>
</dbReference>
<accession>A0A1M4XH67</accession>
<name>A0A1M4XH67_9BACT</name>
<sequence length="97" mass="11325">MTQEDRLLLNELRANVQRLFQEYEKLKTENEMLQGNNSVLTQEIARLEQDRADLKREIDKMKIANRILAGNDEGGEAKKRINTLIREIDKCIALLNK</sequence>
<dbReference type="OrthoDB" id="1467932at2"/>